<organism evidence="12 13">
    <name type="scientific">Populus deltoides</name>
    <name type="common">Eastern poplar</name>
    <name type="synonym">Eastern cottonwood</name>
    <dbReference type="NCBI Taxonomy" id="3696"/>
    <lineage>
        <taxon>Eukaryota</taxon>
        <taxon>Viridiplantae</taxon>
        <taxon>Streptophyta</taxon>
        <taxon>Embryophyta</taxon>
        <taxon>Tracheophyta</taxon>
        <taxon>Spermatophyta</taxon>
        <taxon>Magnoliopsida</taxon>
        <taxon>eudicotyledons</taxon>
        <taxon>Gunneridae</taxon>
        <taxon>Pentapetalae</taxon>
        <taxon>rosids</taxon>
        <taxon>fabids</taxon>
        <taxon>Malpighiales</taxon>
        <taxon>Salicaceae</taxon>
        <taxon>Saliceae</taxon>
        <taxon>Populus</taxon>
    </lineage>
</organism>
<keyword evidence="5" id="KW-0507">mRNA processing</keyword>
<name>A0A8T2ZK79_POPDE</name>
<dbReference type="GO" id="GO:0005681">
    <property type="term" value="C:spliceosomal complex"/>
    <property type="evidence" value="ECO:0007669"/>
    <property type="project" value="UniProtKB-KW"/>
</dbReference>
<dbReference type="Proteomes" id="UP000807159">
    <property type="component" value="Chromosome 2"/>
</dbReference>
<dbReference type="GO" id="GO:0005737">
    <property type="term" value="C:cytoplasm"/>
    <property type="evidence" value="ECO:0007669"/>
    <property type="project" value="UniProtKB-SubCell"/>
</dbReference>
<evidence type="ECO:0000256" key="7">
    <source>
        <dbReference type="ARBA" id="ARBA00023187"/>
    </source>
</evidence>
<keyword evidence="8" id="KW-0539">Nucleus</keyword>
<evidence type="ECO:0000313" key="12">
    <source>
        <dbReference type="EMBL" id="KAH8517738.1"/>
    </source>
</evidence>
<feature type="compositionally biased region" description="Basic and acidic residues" evidence="11">
    <location>
        <begin position="403"/>
        <end position="431"/>
    </location>
</feature>
<comment type="caution">
    <text evidence="12">The sequence shown here is derived from an EMBL/GenBank/DDBJ whole genome shotgun (WGS) entry which is preliminary data.</text>
</comment>
<keyword evidence="7" id="KW-0508">mRNA splicing</keyword>
<evidence type="ECO:0000256" key="9">
    <source>
        <dbReference type="ARBA" id="ARBA00035304"/>
    </source>
</evidence>
<dbReference type="GO" id="GO:0008380">
    <property type="term" value="P:RNA splicing"/>
    <property type="evidence" value="ECO:0007669"/>
    <property type="project" value="UniProtKB-KW"/>
</dbReference>
<reference evidence="12" key="1">
    <citation type="journal article" date="2021" name="J. Hered.">
        <title>Genome Assembly of Salicaceae Populus deltoides (Eastern Cottonwood) I-69 Based on Nanopore Sequencing and Hi-C Technologies.</title>
        <authorList>
            <person name="Bai S."/>
            <person name="Wu H."/>
            <person name="Zhang J."/>
            <person name="Pan Z."/>
            <person name="Zhao W."/>
            <person name="Li Z."/>
            <person name="Tong C."/>
        </authorList>
    </citation>
    <scope>NUCLEOTIDE SEQUENCE</scope>
    <source>
        <tissue evidence="12">Leaf</tissue>
    </source>
</reference>
<evidence type="ECO:0000256" key="6">
    <source>
        <dbReference type="ARBA" id="ARBA00022728"/>
    </source>
</evidence>
<comment type="subcellular location">
    <subcellularLocation>
        <location evidence="2">Cytoplasm</location>
    </subcellularLocation>
    <subcellularLocation>
        <location evidence="1">Nucleus</location>
    </subcellularLocation>
</comment>
<keyword evidence="13" id="KW-1185">Reference proteome</keyword>
<dbReference type="Pfam" id="PF15264">
    <property type="entry name" value="TSSC4"/>
    <property type="match status" value="1"/>
</dbReference>
<evidence type="ECO:0000256" key="11">
    <source>
        <dbReference type="SAM" id="MobiDB-lite"/>
    </source>
</evidence>
<feature type="compositionally biased region" description="Basic and acidic residues" evidence="11">
    <location>
        <begin position="96"/>
        <end position="106"/>
    </location>
</feature>
<feature type="compositionally biased region" description="Acidic residues" evidence="11">
    <location>
        <begin position="393"/>
        <end position="402"/>
    </location>
</feature>
<sequence>MEDSFSARVEKAFGSLSSSTVQTQQPSSSSSSISSLWRLTDEEIERNQWIRDRKEDSPEIETQPQPYFNPERPHDMDFKSDEIERDLDDLDDGEEESRASKLKPEDYTDEEWDIKKSIGLDCTLDYEEEEDHYDKVAVGREKAGDERLYVTAMEDYGIDIDSGNEIPSSFEDVARDPRANHLAAKIRLKEDAEAAKKMDSLRVTVKENTSVSDAGNLKSILKRKKDFQLDSKTIENDLDSKLRKRVRFDPECKDGNNEEYDGVEDTQMETTDSTEETIVYHFSPDYPSGIPDHMRNPSKYTHYTFESSTDVDEESNRGAYMDFLKMLRQAKTAELHPDDDPVDLSKPFTFIPKKKTGAVTLTDNCIDSKQNRGDASEDFKLRRGVPLRIAAGDDLDTETCAMEEDKPETAADRTSSRRPDRQYRTKAKLET</sequence>
<proteinExistence type="inferred from homology"/>
<protein>
    <recommendedName>
        <fullName evidence="9">U5 small nuclear ribonucleoprotein TSSC4</fullName>
    </recommendedName>
</protein>
<dbReference type="PANTHER" id="PTHR13445:SF3">
    <property type="entry name" value="U5 SMALL NUCLEAR RIBONUCLEOPROTEIN TSSC4"/>
    <property type="match status" value="1"/>
</dbReference>
<evidence type="ECO:0000313" key="13">
    <source>
        <dbReference type="Proteomes" id="UP000807159"/>
    </source>
</evidence>
<gene>
    <name evidence="12" type="ORF">H0E87_005595</name>
</gene>
<feature type="compositionally biased region" description="Acidic residues" evidence="11">
    <location>
        <begin position="257"/>
        <end position="274"/>
    </location>
</feature>
<dbReference type="AlphaFoldDB" id="A0A8T2ZK79"/>
<evidence type="ECO:0000256" key="8">
    <source>
        <dbReference type="ARBA" id="ARBA00023242"/>
    </source>
</evidence>
<feature type="compositionally biased region" description="Basic and acidic residues" evidence="11">
    <location>
        <begin position="71"/>
        <end position="82"/>
    </location>
</feature>
<evidence type="ECO:0000256" key="5">
    <source>
        <dbReference type="ARBA" id="ARBA00022664"/>
    </source>
</evidence>
<dbReference type="InterPro" id="IPR029338">
    <property type="entry name" value="TSSC4"/>
</dbReference>
<comment type="similarity">
    <text evidence="3">Belongs to the TSSC4 family.</text>
</comment>
<feature type="region of interest" description="Disordered" evidence="11">
    <location>
        <begin position="249"/>
        <end position="274"/>
    </location>
</feature>
<dbReference type="EMBL" id="JACEGQ020000002">
    <property type="protein sequence ID" value="KAH8517738.1"/>
    <property type="molecule type" value="Genomic_DNA"/>
</dbReference>
<keyword evidence="6" id="KW-0747">Spliceosome</keyword>
<feature type="compositionally biased region" description="Basic and acidic residues" evidence="11">
    <location>
        <begin position="39"/>
        <end position="57"/>
    </location>
</feature>
<comment type="function">
    <text evidence="10">Protein associated with the U5 snRNP, during its maturation and its post-splicing recycling and which is required for spliceosomal tri-snRNP complex assembly in the nucleus. Has a molecular sequestering activity and transiently hinders SNRNP200 binding sites for constitutive splicing factors that intervene later during the assembly of the spliceosome and splicing. Together with its molecular sequestering activity, may also function as a molecular adapter and placeholder, coordinating the assembly of the U5 snRNP and its association with the U4/U6 di-snRNP.</text>
</comment>
<feature type="region of interest" description="Disordered" evidence="11">
    <location>
        <begin position="1"/>
        <end position="108"/>
    </location>
</feature>
<dbReference type="GO" id="GO:0006397">
    <property type="term" value="P:mRNA processing"/>
    <property type="evidence" value="ECO:0007669"/>
    <property type="project" value="UniProtKB-KW"/>
</dbReference>
<dbReference type="PANTHER" id="PTHR13445">
    <property type="entry name" value="TUMOR SUPPRESSING SUBTRANSFERABLE CANDIDATE 4 TSSC4"/>
    <property type="match status" value="1"/>
</dbReference>
<evidence type="ECO:0000256" key="3">
    <source>
        <dbReference type="ARBA" id="ARBA00010362"/>
    </source>
</evidence>
<feature type="region of interest" description="Disordered" evidence="11">
    <location>
        <begin position="392"/>
        <end position="431"/>
    </location>
</feature>
<feature type="compositionally biased region" description="Acidic residues" evidence="11">
    <location>
        <begin position="83"/>
        <end position="95"/>
    </location>
</feature>
<evidence type="ECO:0000256" key="2">
    <source>
        <dbReference type="ARBA" id="ARBA00004496"/>
    </source>
</evidence>
<accession>A0A8T2ZK79</accession>
<evidence type="ECO:0000256" key="1">
    <source>
        <dbReference type="ARBA" id="ARBA00004123"/>
    </source>
</evidence>
<feature type="compositionally biased region" description="Low complexity" evidence="11">
    <location>
        <begin position="15"/>
        <end position="38"/>
    </location>
</feature>
<evidence type="ECO:0000256" key="4">
    <source>
        <dbReference type="ARBA" id="ARBA00022490"/>
    </source>
</evidence>
<evidence type="ECO:0000256" key="10">
    <source>
        <dbReference type="ARBA" id="ARBA00045970"/>
    </source>
</evidence>
<keyword evidence="4" id="KW-0963">Cytoplasm</keyword>